<protein>
    <submittedName>
        <fullName evidence="1">Uncharacterized protein</fullName>
    </submittedName>
</protein>
<gene>
    <name evidence="1" type="ORF">BaRGS_00029066</name>
</gene>
<keyword evidence="2" id="KW-1185">Reference proteome</keyword>
<dbReference type="Proteomes" id="UP001519460">
    <property type="component" value="Unassembled WGS sequence"/>
</dbReference>
<dbReference type="EMBL" id="JACVVK020000297">
    <property type="protein sequence ID" value="KAK7479690.1"/>
    <property type="molecule type" value="Genomic_DNA"/>
</dbReference>
<proteinExistence type="predicted"/>
<accession>A0ABD0JX35</accession>
<organism evidence="1 2">
    <name type="scientific">Batillaria attramentaria</name>
    <dbReference type="NCBI Taxonomy" id="370345"/>
    <lineage>
        <taxon>Eukaryota</taxon>
        <taxon>Metazoa</taxon>
        <taxon>Spiralia</taxon>
        <taxon>Lophotrochozoa</taxon>
        <taxon>Mollusca</taxon>
        <taxon>Gastropoda</taxon>
        <taxon>Caenogastropoda</taxon>
        <taxon>Sorbeoconcha</taxon>
        <taxon>Cerithioidea</taxon>
        <taxon>Batillariidae</taxon>
        <taxon>Batillaria</taxon>
    </lineage>
</organism>
<dbReference type="AlphaFoldDB" id="A0ABD0JX35"/>
<name>A0ABD0JX35_9CAEN</name>
<evidence type="ECO:0000313" key="1">
    <source>
        <dbReference type="EMBL" id="KAK7479690.1"/>
    </source>
</evidence>
<comment type="caution">
    <text evidence="1">The sequence shown here is derived from an EMBL/GenBank/DDBJ whole genome shotgun (WGS) entry which is preliminary data.</text>
</comment>
<sequence length="139" mass="15439">MCVIIRLLPCLLLQKTDKSLPRIVFVSNHPVSTAYSVQVCAYISRTLLSELSSRPQRNYKNTVANTSDSVQFLACSKLLTGRGDRDTSEPISKTRPLSISFTGRHVSHGVLVTRKLTDRYTELPQERTGTAGVGYLLRA</sequence>
<evidence type="ECO:0000313" key="2">
    <source>
        <dbReference type="Proteomes" id="UP001519460"/>
    </source>
</evidence>
<reference evidence="1 2" key="1">
    <citation type="journal article" date="2023" name="Sci. Data">
        <title>Genome assembly of the Korean intertidal mud-creeper Batillaria attramentaria.</title>
        <authorList>
            <person name="Patra A.K."/>
            <person name="Ho P.T."/>
            <person name="Jun S."/>
            <person name="Lee S.J."/>
            <person name="Kim Y."/>
            <person name="Won Y.J."/>
        </authorList>
    </citation>
    <scope>NUCLEOTIDE SEQUENCE [LARGE SCALE GENOMIC DNA]</scope>
    <source>
        <strain evidence="1">Wonlab-2016</strain>
    </source>
</reference>